<reference evidence="1" key="1">
    <citation type="submission" date="2021-09" db="EMBL/GenBank/DDBJ databases">
        <authorList>
            <consortium name="AG Swart"/>
            <person name="Singh M."/>
            <person name="Singh A."/>
            <person name="Seah K."/>
            <person name="Emmerich C."/>
        </authorList>
    </citation>
    <scope>NUCLEOTIDE SEQUENCE</scope>
    <source>
        <strain evidence="1">ATCC30299</strain>
    </source>
</reference>
<evidence type="ECO:0000313" key="1">
    <source>
        <dbReference type="EMBL" id="CAG9317665.1"/>
    </source>
</evidence>
<name>A0AAU9IX06_9CILI</name>
<keyword evidence="2" id="KW-1185">Reference proteome</keyword>
<comment type="caution">
    <text evidence="1">The sequence shown here is derived from an EMBL/GenBank/DDBJ whole genome shotgun (WGS) entry which is preliminary data.</text>
</comment>
<gene>
    <name evidence="1" type="ORF">BSTOLATCC_MIC18908</name>
</gene>
<sequence>MPGSKRPPRNDLDIPRKRFKTALESLDNTQEMLSSSKKLDYITTKPSDLLHSVFNGGVQSRKVMTVKTLNLFRHKIPNQRCKENSDIAATFKSILEKRTKTLKFDTESFIESEEIKS</sequence>
<dbReference type="EMBL" id="CAJZBQ010000018">
    <property type="protein sequence ID" value="CAG9317665.1"/>
    <property type="molecule type" value="Genomic_DNA"/>
</dbReference>
<proteinExistence type="predicted"/>
<dbReference type="AlphaFoldDB" id="A0AAU9IX06"/>
<organism evidence="1 2">
    <name type="scientific">Blepharisma stoltei</name>
    <dbReference type="NCBI Taxonomy" id="1481888"/>
    <lineage>
        <taxon>Eukaryota</taxon>
        <taxon>Sar</taxon>
        <taxon>Alveolata</taxon>
        <taxon>Ciliophora</taxon>
        <taxon>Postciliodesmatophora</taxon>
        <taxon>Heterotrichea</taxon>
        <taxon>Heterotrichida</taxon>
        <taxon>Blepharismidae</taxon>
        <taxon>Blepharisma</taxon>
    </lineage>
</organism>
<protein>
    <submittedName>
        <fullName evidence="1">Uncharacterized protein</fullName>
    </submittedName>
</protein>
<evidence type="ECO:0000313" key="2">
    <source>
        <dbReference type="Proteomes" id="UP001162131"/>
    </source>
</evidence>
<dbReference type="Proteomes" id="UP001162131">
    <property type="component" value="Unassembled WGS sequence"/>
</dbReference>
<accession>A0AAU9IX06</accession>